<keyword evidence="2" id="KW-0964">Secreted</keyword>
<evidence type="ECO:0000256" key="3">
    <source>
        <dbReference type="SAM" id="MobiDB-lite"/>
    </source>
</evidence>
<comment type="subcellular location">
    <subcellularLocation>
        <location evidence="1">Secreted</location>
    </subcellularLocation>
</comment>
<evidence type="ECO:0000256" key="4">
    <source>
        <dbReference type="SAM" id="SignalP"/>
    </source>
</evidence>
<reference evidence="5" key="2">
    <citation type="submission" date="2021-08" db="EMBL/GenBank/DDBJ databases">
        <authorList>
            <person name="Tani A."/>
            <person name="Ola A."/>
            <person name="Ogura Y."/>
            <person name="Katsura K."/>
            <person name="Hayashi T."/>
        </authorList>
    </citation>
    <scope>NUCLEOTIDE SEQUENCE</scope>
    <source>
        <strain evidence="5">DSM 19015</strain>
    </source>
</reference>
<keyword evidence="4" id="KW-0732">Signal</keyword>
<protein>
    <recommendedName>
        <fullName evidence="7">Major royal jelly protein</fullName>
    </recommendedName>
</protein>
<feature type="region of interest" description="Disordered" evidence="3">
    <location>
        <begin position="20"/>
        <end position="42"/>
    </location>
</feature>
<dbReference type="PANTHER" id="PTHR10009:SF18">
    <property type="entry name" value="PROTEIN YELLOW-LIKE PROTEIN"/>
    <property type="match status" value="1"/>
</dbReference>
<proteinExistence type="predicted"/>
<dbReference type="RefSeq" id="WP_238242995.1">
    <property type="nucleotide sequence ID" value="NZ_BPQP01000016.1"/>
</dbReference>
<evidence type="ECO:0000256" key="1">
    <source>
        <dbReference type="ARBA" id="ARBA00004613"/>
    </source>
</evidence>
<dbReference type="InterPro" id="IPR017996">
    <property type="entry name" value="MRJP/yellow-related"/>
</dbReference>
<keyword evidence="6" id="KW-1185">Reference proteome</keyword>
<dbReference type="Pfam" id="PF03022">
    <property type="entry name" value="MRJP"/>
    <property type="match status" value="1"/>
</dbReference>
<dbReference type="SUPFAM" id="SSF101898">
    <property type="entry name" value="NHL repeat"/>
    <property type="match status" value="1"/>
</dbReference>
<gene>
    <name evidence="5" type="ORF">OCOJLMKI_0998</name>
</gene>
<dbReference type="Gene3D" id="2.120.10.30">
    <property type="entry name" value="TolB, C-terminal domain"/>
    <property type="match status" value="1"/>
</dbReference>
<dbReference type="InterPro" id="IPR011042">
    <property type="entry name" value="6-blade_b-propeller_TolB-like"/>
</dbReference>
<feature type="signal peptide" evidence="4">
    <location>
        <begin position="1"/>
        <end position="20"/>
    </location>
</feature>
<evidence type="ECO:0008006" key="7">
    <source>
        <dbReference type="Google" id="ProtNLM"/>
    </source>
</evidence>
<evidence type="ECO:0000313" key="5">
    <source>
        <dbReference type="EMBL" id="GJD93800.1"/>
    </source>
</evidence>
<dbReference type="PANTHER" id="PTHR10009">
    <property type="entry name" value="PROTEIN YELLOW-RELATED"/>
    <property type="match status" value="1"/>
</dbReference>
<comment type="caution">
    <text evidence="5">The sequence shown here is derived from an EMBL/GenBank/DDBJ whole genome shotgun (WGS) entry which is preliminary data.</text>
</comment>
<evidence type="ECO:0000313" key="6">
    <source>
        <dbReference type="Proteomes" id="UP001055125"/>
    </source>
</evidence>
<dbReference type="EMBL" id="BPQP01000016">
    <property type="protein sequence ID" value="GJD93800.1"/>
    <property type="molecule type" value="Genomic_DNA"/>
</dbReference>
<accession>A0ABQ4RSP2</accession>
<reference evidence="5" key="1">
    <citation type="journal article" date="2021" name="Front. Microbiol.">
        <title>Comprehensive Comparative Genomics and Phenotyping of Methylobacterium Species.</title>
        <authorList>
            <person name="Alessa O."/>
            <person name="Ogura Y."/>
            <person name="Fujitani Y."/>
            <person name="Takami H."/>
            <person name="Hayashi T."/>
            <person name="Sahin N."/>
            <person name="Tani A."/>
        </authorList>
    </citation>
    <scope>NUCLEOTIDE SEQUENCE</scope>
    <source>
        <strain evidence="5">DSM 19015</strain>
    </source>
</reference>
<organism evidence="5 6">
    <name type="scientific">Methylobacterium iners</name>
    <dbReference type="NCBI Taxonomy" id="418707"/>
    <lineage>
        <taxon>Bacteria</taxon>
        <taxon>Pseudomonadati</taxon>
        <taxon>Pseudomonadota</taxon>
        <taxon>Alphaproteobacteria</taxon>
        <taxon>Hyphomicrobiales</taxon>
        <taxon>Methylobacteriaceae</taxon>
        <taxon>Methylobacterium</taxon>
    </lineage>
</organism>
<dbReference type="Proteomes" id="UP001055125">
    <property type="component" value="Unassembled WGS sequence"/>
</dbReference>
<evidence type="ECO:0000256" key="2">
    <source>
        <dbReference type="ARBA" id="ARBA00022525"/>
    </source>
</evidence>
<feature type="chain" id="PRO_5047243508" description="Major royal jelly protein" evidence="4">
    <location>
        <begin position="21"/>
        <end position="380"/>
    </location>
</feature>
<sequence>MRAIFVGGLLALASALPLGAQEPTPVPEPDRRSGAPPAAKPLPAELVPMLRSDLVFNGITRSRDGRLFSPFQRQEQGKGIALGEWVNGKPVAYPDAAWNAWKPGDDAAKAFVGLNAIRIGPDGDLWAVDKGAPGLGEAPLPGGPKLVRIDLATNKVRRVYPLDVATGPKSFVDDFRFNGRRVYLTDAGEPGLIVLDLDNGHLWRVLDRHPSMTAQRPLTGESRQLADPKGAPIYIHADQIEVSPDGGTLYYQPCTGPLYRIPARLLHDPKVTELERAKNVVLHAPIGSTGGTAIDADGNIYASDTDALAILKIAPDGTKTTLIQDSRLVWGDAMWIDEEGGLWIPAAQMNRTKAMNGGTSRVEFPTTIYRMAIGAKPLRN</sequence>
<name>A0ABQ4RSP2_9HYPH</name>